<dbReference type="InParanoid" id="A0A1D3D9E9"/>
<keyword evidence="11" id="KW-1185">Reference proteome</keyword>
<keyword evidence="6" id="KW-0788">Thiol protease</keyword>
<dbReference type="PROSITE" id="PS00018">
    <property type="entry name" value="EF_HAND_1"/>
    <property type="match status" value="1"/>
</dbReference>
<evidence type="ECO:0000313" key="11">
    <source>
        <dbReference type="Proteomes" id="UP000095192"/>
    </source>
</evidence>
<feature type="region of interest" description="Disordered" evidence="8">
    <location>
        <begin position="909"/>
        <end position="962"/>
    </location>
</feature>
<sequence length="2178" mass="236644">MRKPLEEIAEGPLLTFDAAGDDEEGLQGTLPFDLSLHPISGTAIGKNTIQRLKHEVAAHAKQQQEASQRLCLAGYRREEIADLLLSPSCLSSRVSDLSGLRQRLLQCFLRDGKFVERGIRLLQALATHVKGLDEAAPAEHRQQSHQDQQELLLAALKQQEEIDKNDLSRWRVRCMQWAYALGRAAGTEATVSFDSLVSLSMSANAGEVLLLLNPFLTPKMVRDILSLVGAVMLAVNRRSQICRCLQGIVELMQLLKTFSSRARVAVREGSQPKQHLEGGGRAVAAAPSVATSSEMQKLLSQAIPALHMKAQSVAEQISSERHYMQAVVAAPGDAAAVLEESGLPPSAVPPEGGTVPGASYDPRYLVFEFAYGLLLRQPQVALLRQFRDSVNAGRSLCHQMIMGSGKTTVVSPLLALLLADGKRLVVSVVPPALLHFSRASLRERFSAIFQKGVFVLSFARTDAVSAALYLKLLQTRDSRGIVITTPTAIKSFLLKALQLMHFLQAANAANPTKGTLAQSFLAAESLGASHLKKLQSQLSKFLRMPRTGSGTTLGELEDGFPSASPHTMTEQQLRSCRRELDMALRVLELFRAGVLIIDEVDEVLQPLKSELHWPLGQRQPLDFTARQGFSAFPAATGQTTIPCTGTAEMWRLLGLIRHALQQGIRQRALQQTPHLLLLSPVWYQDHLKPLLAQWLSLFFALKKLAGISHDQQQQYIMLPVHICPSNLTGSCFVEGEGTLYSDLFEAVERLPEVHLKTLNLAREWLCSLLPHALQKVNRVHYGLLTSEEIEDCLLLQAVPLPRSRQLLAVPFLGKDAPSPASEFSHPDMLIGLSILAYRYQGLRYEDFHRLLVDQLGRLEGGYGPVSTRPAAKEYGNWIWAAGGRVRGLHRRKRHAEEWIHDLRSLAAEAMPQQQPSHPLRMDADDPFRGLPGLREGGTDSKTETRQTSDSGLPSGAAAAETKFSEAEAAEGETFDKMYPLEMLSLSDREHLESLYTLIGKEPLAIAAFLFRRVMPSVLEHAPFQLSASGQEIGGDSLFTVRIGFSGTPSELLPCEMGKCCYEAGTDGKVLRLLSSPSVVSWELLPPEWSVASLLQLVAAPREPPFHALIDTGALISGISNYHVALVLLQLGLPHMEGVVFLDSRDRQMVLIREGWEVLQLAQCGIATERRFSFYDHVHTTGQDIRQAADGRAFLTLGKDCTFRDVAQGAFRMRGLGRGQTLHYLIPPGVAALIEGHARLVASSASNVWRKAALAVLKETHASLGTDAASVQTQNALGVFLEPVDFSVPPTVPFSLPLSLRIKQLAQQHAELLEATAASASPQGSFSISRGKALIDKLVRELEEEEAAARRHALKGDARDAEVSDALRMEGLEAEIEGEEQQQQEEEQQEMHTESADPLADFFGHAATEGDKIRASDRDMFSICSSGDSRTQLSKKQSDLLGLFETSASSNSQQRHNMEPMQPHSLLSASFSFPSSAQEPAAPRTVSSRQQPRMQREEELHFTLAELSAALGSAPFCAEQEGRFFVVLTLAEGEAVRAALHAQQRRQQQSLVPGHRVAVSLHNVSASFAMVDGSPFFRKDEERVATAVGVQQQTAHACLRFLNSCLLYSESHLLLLQGVLSQTPCRDRQEFFFSIRRCRRRQQNAAWEQLPVARLFSAADGGAQLLQHRAFVSRLRERLRRKRLLPAEAFRLFDVLNRGQLTEAQLVAGIKWLGLQLQQQHQRDICRRFDLDGDGFISLNDFLLTVGQIGGEVSAGPAARTADAAAAGIAAGLGAFNGTETAGATAGGIGPHSQHRQSFESGTATTTTDAAAAALSGDASAAEASQQSLLQQWGLKEALPGDLVSRLKFRLQPHAAFERIWTGRLPCTDTRSSSSSGSALFSIWGPKQMEAKHRGLMRRNRERVPLGYFICSGTDITKAQQQQALSAPAGAAAAGAGPLVLEATDSGASSMSESVELTRALSCLFPVPVKYKVLWRESISQAMLLLNPTEGPPLPGGPAGTPGGGAPLTLWAPVPPSPLFVALGIVATRGNEAPPPGAIRCVPAKWVRQAGSSIRLAEVSEGGAGARGRPRGPPSKLALWQVGGMALLGATLESPDGSLHRGGVTWGDFLSADFRLRPAAPPMSSGYRPPSLSSQGRLSGSPLDVLDSADAAVSDAQNPKLNMANALIPDISTKKSSIW</sequence>
<feature type="region of interest" description="Disordered" evidence="8">
    <location>
        <begin position="2120"/>
        <end position="2139"/>
    </location>
</feature>
<organism evidence="10 11">
    <name type="scientific">Cyclospora cayetanensis</name>
    <dbReference type="NCBI Taxonomy" id="88456"/>
    <lineage>
        <taxon>Eukaryota</taxon>
        <taxon>Sar</taxon>
        <taxon>Alveolata</taxon>
        <taxon>Apicomplexa</taxon>
        <taxon>Conoidasida</taxon>
        <taxon>Coccidia</taxon>
        <taxon>Eucoccidiorida</taxon>
        <taxon>Eimeriorina</taxon>
        <taxon>Eimeriidae</taxon>
        <taxon>Cyclospora</taxon>
    </lineage>
</organism>
<evidence type="ECO:0000256" key="8">
    <source>
        <dbReference type="SAM" id="MobiDB-lite"/>
    </source>
</evidence>
<dbReference type="GO" id="GO:0005509">
    <property type="term" value="F:calcium ion binding"/>
    <property type="evidence" value="ECO:0007669"/>
    <property type="project" value="InterPro"/>
</dbReference>
<dbReference type="Pfam" id="PF13499">
    <property type="entry name" value="EF-hand_7"/>
    <property type="match status" value="1"/>
</dbReference>
<evidence type="ECO:0000256" key="3">
    <source>
        <dbReference type="ARBA" id="ARBA00022670"/>
    </source>
</evidence>
<evidence type="ECO:0000313" key="10">
    <source>
        <dbReference type="EMBL" id="OEH80097.1"/>
    </source>
</evidence>
<feature type="region of interest" description="Disordered" evidence="8">
    <location>
        <begin position="1374"/>
        <end position="1394"/>
    </location>
</feature>
<dbReference type="Gene3D" id="1.10.238.10">
    <property type="entry name" value="EF-hand"/>
    <property type="match status" value="1"/>
</dbReference>
<evidence type="ECO:0000256" key="5">
    <source>
        <dbReference type="ARBA" id="ARBA00022801"/>
    </source>
</evidence>
<dbReference type="SUPFAM" id="SSF47473">
    <property type="entry name" value="EF-hand"/>
    <property type="match status" value="1"/>
</dbReference>
<dbReference type="GO" id="GO:0005737">
    <property type="term" value="C:cytoplasm"/>
    <property type="evidence" value="ECO:0007669"/>
    <property type="project" value="TreeGrafter"/>
</dbReference>
<dbReference type="Pfam" id="PF12359">
    <property type="entry name" value="DUF3645"/>
    <property type="match status" value="1"/>
</dbReference>
<accession>A0A1D3D9E9</accession>
<keyword evidence="3" id="KW-0645">Protease</keyword>
<dbReference type="PANTHER" id="PTHR13367:SF28">
    <property type="entry name" value="UBIQUITIN THIOESTERASE ZRANB1"/>
    <property type="match status" value="1"/>
</dbReference>
<evidence type="ECO:0000256" key="6">
    <source>
        <dbReference type="ARBA" id="ARBA00022807"/>
    </source>
</evidence>
<dbReference type="Pfam" id="PF12340">
    <property type="entry name" value="DUF3638"/>
    <property type="match status" value="1"/>
</dbReference>
<dbReference type="VEuPathDB" id="ToxoDB:LOC34623499"/>
<keyword evidence="5" id="KW-0378">Hydrolase</keyword>
<keyword evidence="4" id="KW-0833">Ubl conjugation pathway</keyword>
<protein>
    <recommendedName>
        <fullName evidence="2">ubiquitinyl hydrolase 1</fullName>
        <ecNumber evidence="2">3.4.19.12</ecNumber>
    </recommendedName>
</protein>
<proteinExistence type="predicted"/>
<feature type="region of interest" description="Disordered" evidence="8">
    <location>
        <begin position="1471"/>
        <end position="1496"/>
    </location>
</feature>
<feature type="domain" description="EF-hand" evidence="9">
    <location>
        <begin position="1716"/>
        <end position="1751"/>
    </location>
</feature>
<feature type="compositionally biased region" description="Acidic residues" evidence="8">
    <location>
        <begin position="1374"/>
        <end position="1387"/>
    </location>
</feature>
<dbReference type="GO" id="GO:0005634">
    <property type="term" value="C:nucleus"/>
    <property type="evidence" value="ECO:0007669"/>
    <property type="project" value="TreeGrafter"/>
</dbReference>
<dbReference type="InterPro" id="IPR022105">
    <property type="entry name" value="DUF3645"/>
</dbReference>
<dbReference type="InterPro" id="IPR002048">
    <property type="entry name" value="EF_hand_dom"/>
</dbReference>
<feature type="region of interest" description="Disordered" evidence="8">
    <location>
        <begin position="1783"/>
        <end position="1806"/>
    </location>
</feature>
<dbReference type="InterPro" id="IPR011992">
    <property type="entry name" value="EF-hand-dom_pair"/>
</dbReference>
<keyword evidence="7" id="KW-0106">Calcium</keyword>
<dbReference type="InterPro" id="IPR018247">
    <property type="entry name" value="EF_Hand_1_Ca_BS"/>
</dbReference>
<dbReference type="PROSITE" id="PS50222">
    <property type="entry name" value="EF_HAND_2"/>
    <property type="match status" value="1"/>
</dbReference>
<feature type="compositionally biased region" description="Low complexity" evidence="8">
    <location>
        <begin position="1471"/>
        <end position="1482"/>
    </location>
</feature>
<name>A0A1D3D9E9_9EIME</name>
<evidence type="ECO:0000256" key="4">
    <source>
        <dbReference type="ARBA" id="ARBA00022786"/>
    </source>
</evidence>
<feature type="compositionally biased region" description="Basic and acidic residues" evidence="8">
    <location>
        <begin position="936"/>
        <end position="946"/>
    </location>
</feature>
<comment type="caution">
    <text evidence="10">The sequence shown here is derived from an EMBL/GenBank/DDBJ whole genome shotgun (WGS) entry which is preliminary data.</text>
</comment>
<dbReference type="GO" id="GO:0071947">
    <property type="term" value="P:protein deubiquitination involved in ubiquitin-dependent protein catabolic process"/>
    <property type="evidence" value="ECO:0007669"/>
    <property type="project" value="TreeGrafter"/>
</dbReference>
<evidence type="ECO:0000256" key="7">
    <source>
        <dbReference type="ARBA" id="ARBA00022837"/>
    </source>
</evidence>
<dbReference type="InterPro" id="IPR022099">
    <property type="entry name" value="DUF3638"/>
</dbReference>
<dbReference type="EMBL" id="JROU02000190">
    <property type="protein sequence ID" value="OEH80097.1"/>
    <property type="molecule type" value="Genomic_DNA"/>
</dbReference>
<dbReference type="SUPFAM" id="SSF52540">
    <property type="entry name" value="P-loop containing nucleoside triphosphate hydrolases"/>
    <property type="match status" value="1"/>
</dbReference>
<dbReference type="PANTHER" id="PTHR13367">
    <property type="entry name" value="UBIQUITIN THIOESTERASE"/>
    <property type="match status" value="1"/>
</dbReference>
<dbReference type="VEuPathDB" id="ToxoDB:cyc_07556"/>
<dbReference type="InterPro" id="IPR027417">
    <property type="entry name" value="P-loop_NTPase"/>
</dbReference>
<comment type="catalytic activity">
    <reaction evidence="1">
        <text>Thiol-dependent hydrolysis of ester, thioester, amide, peptide and isopeptide bonds formed by the C-terminal Gly of ubiquitin (a 76-residue protein attached to proteins as an intracellular targeting signal).</text>
        <dbReference type="EC" id="3.4.19.12"/>
    </reaction>
</comment>
<dbReference type="GO" id="GO:0070530">
    <property type="term" value="F:K63-linked polyubiquitin modification-dependent protein binding"/>
    <property type="evidence" value="ECO:0007669"/>
    <property type="project" value="TreeGrafter"/>
</dbReference>
<gene>
    <name evidence="10" type="ORF">cyc_07556</name>
</gene>
<dbReference type="Proteomes" id="UP000095192">
    <property type="component" value="Unassembled WGS sequence"/>
</dbReference>
<dbReference type="GO" id="GO:0004843">
    <property type="term" value="F:cysteine-type deubiquitinase activity"/>
    <property type="evidence" value="ECO:0007669"/>
    <property type="project" value="UniProtKB-EC"/>
</dbReference>
<evidence type="ECO:0000256" key="1">
    <source>
        <dbReference type="ARBA" id="ARBA00000707"/>
    </source>
</evidence>
<dbReference type="VEuPathDB" id="ToxoDB:LOC34623500"/>
<evidence type="ECO:0000259" key="9">
    <source>
        <dbReference type="PROSITE" id="PS50222"/>
    </source>
</evidence>
<dbReference type="EC" id="3.4.19.12" evidence="2"/>
<reference evidence="10 11" key="1">
    <citation type="journal article" date="2016" name="BMC Genomics">
        <title>Comparative genomics reveals Cyclospora cayetanensis possesses coccidia-like metabolism and invasion components but unique surface antigens.</title>
        <authorList>
            <person name="Liu S."/>
            <person name="Wang L."/>
            <person name="Zheng H."/>
            <person name="Xu Z."/>
            <person name="Roellig D.M."/>
            <person name="Li N."/>
            <person name="Frace M.A."/>
            <person name="Tang K."/>
            <person name="Arrowood M.J."/>
            <person name="Moss D.M."/>
            <person name="Zhang L."/>
            <person name="Feng Y."/>
            <person name="Xiao L."/>
        </authorList>
    </citation>
    <scope>NUCLEOTIDE SEQUENCE [LARGE SCALE GENOMIC DNA]</scope>
    <source>
        <strain evidence="10 11">CHN_HEN01</strain>
    </source>
</reference>
<dbReference type="InterPro" id="IPR051346">
    <property type="entry name" value="OTU_Deubiquitinase"/>
</dbReference>
<evidence type="ECO:0000256" key="2">
    <source>
        <dbReference type="ARBA" id="ARBA00012759"/>
    </source>
</evidence>